<keyword evidence="3" id="KW-1185">Reference proteome</keyword>
<dbReference type="EMBL" id="JBHFNR010000038">
    <property type="protein sequence ID" value="MFB2892483.1"/>
    <property type="molecule type" value="Genomic_DNA"/>
</dbReference>
<protein>
    <submittedName>
        <fullName evidence="2">Uncharacterized protein</fullName>
    </submittedName>
</protein>
<gene>
    <name evidence="2" type="ORF">ACE1CI_06015</name>
</gene>
<evidence type="ECO:0000313" key="2">
    <source>
        <dbReference type="EMBL" id="MFB2892483.1"/>
    </source>
</evidence>
<organism evidence="2 3">
    <name type="scientific">Floridaenema flaviceps BLCC-F50</name>
    <dbReference type="NCBI Taxonomy" id="3153642"/>
    <lineage>
        <taxon>Bacteria</taxon>
        <taxon>Bacillati</taxon>
        <taxon>Cyanobacteriota</taxon>
        <taxon>Cyanophyceae</taxon>
        <taxon>Oscillatoriophycideae</taxon>
        <taxon>Aerosakkonematales</taxon>
        <taxon>Aerosakkonemataceae</taxon>
        <taxon>Floridanema</taxon>
        <taxon>Floridanema flaviceps</taxon>
    </lineage>
</organism>
<evidence type="ECO:0000313" key="3">
    <source>
        <dbReference type="Proteomes" id="UP001576784"/>
    </source>
</evidence>
<dbReference type="RefSeq" id="WP_413262155.1">
    <property type="nucleotide sequence ID" value="NZ_JBHFNR010000038.1"/>
</dbReference>
<feature type="compositionally biased region" description="Basic and acidic residues" evidence="1">
    <location>
        <begin position="101"/>
        <end position="111"/>
    </location>
</feature>
<sequence>MSNSITKLEIFQQLIQETDLFANLRDDLVSLKAKLTENDEENIQIIENWLKEKPEIKRKYNAKLMKSGDKLGRDGVSPTKPGEKSKSLIETIENLTVAAEKTPEKEGKSSP</sequence>
<name>A0ABV4XLC1_9CYAN</name>
<accession>A0ABV4XLC1</accession>
<evidence type="ECO:0000256" key="1">
    <source>
        <dbReference type="SAM" id="MobiDB-lite"/>
    </source>
</evidence>
<reference evidence="2 3" key="1">
    <citation type="submission" date="2024-09" db="EMBL/GenBank/DDBJ databases">
        <title>Floridaenema gen nov. (Aerosakkonemataceae, Aerosakkonematales ord. nov., Cyanobacteria) from benthic tropical and subtropical fresh waters, with the description of four new species.</title>
        <authorList>
            <person name="Moretto J.A."/>
            <person name="Berthold D.E."/>
            <person name="Lefler F.W."/>
            <person name="Huang I.-S."/>
            <person name="Laughinghouse H. IV."/>
        </authorList>
    </citation>
    <scope>NUCLEOTIDE SEQUENCE [LARGE SCALE GENOMIC DNA]</scope>
    <source>
        <strain evidence="2 3">BLCC-F50</strain>
    </source>
</reference>
<proteinExistence type="predicted"/>
<feature type="region of interest" description="Disordered" evidence="1">
    <location>
        <begin position="67"/>
        <end position="111"/>
    </location>
</feature>
<dbReference type="Proteomes" id="UP001576784">
    <property type="component" value="Unassembled WGS sequence"/>
</dbReference>
<comment type="caution">
    <text evidence="2">The sequence shown here is derived from an EMBL/GenBank/DDBJ whole genome shotgun (WGS) entry which is preliminary data.</text>
</comment>